<dbReference type="AlphaFoldDB" id="A0A835EGC1"/>
<comment type="caution">
    <text evidence="1">The sequence shown here is derived from an EMBL/GenBank/DDBJ whole genome shotgun (WGS) entry which is preliminary data.</text>
</comment>
<evidence type="ECO:0000313" key="2">
    <source>
        <dbReference type="Proteomes" id="UP000636709"/>
    </source>
</evidence>
<reference evidence="1" key="1">
    <citation type="submission" date="2020-07" db="EMBL/GenBank/DDBJ databases">
        <title>Genome sequence and genetic diversity analysis of an under-domesticated orphan crop, white fonio (Digitaria exilis).</title>
        <authorList>
            <person name="Bennetzen J.L."/>
            <person name="Chen S."/>
            <person name="Ma X."/>
            <person name="Wang X."/>
            <person name="Yssel A.E.J."/>
            <person name="Chaluvadi S.R."/>
            <person name="Johnson M."/>
            <person name="Gangashetty P."/>
            <person name="Hamidou F."/>
            <person name="Sanogo M.D."/>
            <person name="Zwaenepoel A."/>
            <person name="Wallace J."/>
            <person name="Van De Peer Y."/>
            <person name="Van Deynze A."/>
        </authorList>
    </citation>
    <scope>NUCLEOTIDE SEQUENCE</scope>
    <source>
        <tissue evidence="1">Leaves</tissue>
    </source>
</reference>
<dbReference type="PANTHER" id="PTHR33471:SF7">
    <property type="entry name" value="ATP-DEPENDENT ZINC METALLOPROTEASE-RELATED"/>
    <property type="match status" value="1"/>
</dbReference>
<dbReference type="InterPro" id="IPR037219">
    <property type="entry name" value="Peptidase_M41-like"/>
</dbReference>
<dbReference type="PANTHER" id="PTHR33471">
    <property type="entry name" value="ATP-DEPENDENT ZINC METALLOPROTEASE-RELATED"/>
    <property type="match status" value="1"/>
</dbReference>
<dbReference type="Proteomes" id="UP000636709">
    <property type="component" value="Unassembled WGS sequence"/>
</dbReference>
<dbReference type="FunFam" id="1.20.58.760:FF:000007">
    <property type="entry name" value="ATP-dependent zinc metalloprotease"/>
    <property type="match status" value="1"/>
</dbReference>
<dbReference type="OrthoDB" id="66620at2759"/>
<gene>
    <name evidence="1" type="ORF">HU200_040293</name>
</gene>
<dbReference type="GO" id="GO:0004176">
    <property type="term" value="F:ATP-dependent peptidase activity"/>
    <property type="evidence" value="ECO:0007669"/>
    <property type="project" value="InterPro"/>
</dbReference>
<dbReference type="GO" id="GO:0004222">
    <property type="term" value="F:metalloendopeptidase activity"/>
    <property type="evidence" value="ECO:0007669"/>
    <property type="project" value="InterPro"/>
</dbReference>
<name>A0A835EGC1_9POAL</name>
<dbReference type="Gene3D" id="1.20.58.760">
    <property type="entry name" value="Peptidase M41"/>
    <property type="match status" value="1"/>
</dbReference>
<dbReference type="GO" id="GO:0005524">
    <property type="term" value="F:ATP binding"/>
    <property type="evidence" value="ECO:0007669"/>
    <property type="project" value="InterPro"/>
</dbReference>
<dbReference type="GO" id="GO:0006508">
    <property type="term" value="P:proteolysis"/>
    <property type="evidence" value="ECO:0007669"/>
    <property type="project" value="InterPro"/>
</dbReference>
<dbReference type="SUPFAM" id="SSF140990">
    <property type="entry name" value="FtsH protease domain-like"/>
    <property type="match status" value="1"/>
</dbReference>
<accession>A0A835EGC1</accession>
<keyword evidence="2" id="KW-1185">Reference proteome</keyword>
<proteinExistence type="predicted"/>
<dbReference type="EMBL" id="JACEFO010001965">
    <property type="protein sequence ID" value="KAF8691177.1"/>
    <property type="molecule type" value="Genomic_DNA"/>
</dbReference>
<evidence type="ECO:0000313" key="1">
    <source>
        <dbReference type="EMBL" id="KAF8691177.1"/>
    </source>
</evidence>
<organism evidence="1 2">
    <name type="scientific">Digitaria exilis</name>
    <dbReference type="NCBI Taxonomy" id="1010633"/>
    <lineage>
        <taxon>Eukaryota</taxon>
        <taxon>Viridiplantae</taxon>
        <taxon>Streptophyta</taxon>
        <taxon>Embryophyta</taxon>
        <taxon>Tracheophyta</taxon>
        <taxon>Spermatophyta</taxon>
        <taxon>Magnoliopsida</taxon>
        <taxon>Liliopsida</taxon>
        <taxon>Poales</taxon>
        <taxon>Poaceae</taxon>
        <taxon>PACMAD clade</taxon>
        <taxon>Panicoideae</taxon>
        <taxon>Panicodae</taxon>
        <taxon>Paniceae</taxon>
        <taxon>Anthephorinae</taxon>
        <taxon>Digitaria</taxon>
    </lineage>
</organism>
<sequence>MATPTASPHLPLASTSASVPTSLFSNRLLRSPRLLPPRRGTRLRAGSVKEWREFEDEAGAVREWREFEDAVRRRDLSRALRFLQSVEPAAAGTAATQVVAAPVPPGRDWEVLDACIDADDMRLVGRAYQFLVDRGVLASFGKCKNIVLEGPREVTPTVLKEMTGLEASKLAPKKWGLSGSSPYVLAGFLGGVSFLLTQGIDLRPNLGAVLALATADALFLGGTGLAQISSFWPPYKRRILVHEAGHLLTAYLMGCPIRGVILDPFVALRMGIQGQAGTQFWDAKMEKELGEGHLSSTAFDRYSMILFAGIAAEALVYGEAEGGENDENLFRSLCILLNPPLSVAQMANRARWSVMQSYNLLKWHKKAHRAAVKALEDGHSLSIVIRRIEEALASDR</sequence>
<protein>
    <submittedName>
        <fullName evidence="1">Uncharacterized protein</fullName>
    </submittedName>
</protein>